<evidence type="ECO:0000256" key="1">
    <source>
        <dbReference type="ARBA" id="ARBA00022723"/>
    </source>
</evidence>
<reference evidence="6 7" key="1">
    <citation type="journal article" date="2016" name="Mol. Biol. Evol.">
        <title>Comparative Genomics of Early-Diverging Mushroom-Forming Fungi Provides Insights into the Origins of Lignocellulose Decay Capabilities.</title>
        <authorList>
            <person name="Nagy L.G."/>
            <person name="Riley R."/>
            <person name="Tritt A."/>
            <person name="Adam C."/>
            <person name="Daum C."/>
            <person name="Floudas D."/>
            <person name="Sun H."/>
            <person name="Yadav J.S."/>
            <person name="Pangilinan J."/>
            <person name="Larsson K.H."/>
            <person name="Matsuura K."/>
            <person name="Barry K."/>
            <person name="Labutti K."/>
            <person name="Kuo R."/>
            <person name="Ohm R.A."/>
            <person name="Bhattacharya S.S."/>
            <person name="Shirouzu T."/>
            <person name="Yoshinaga Y."/>
            <person name="Martin F.M."/>
            <person name="Grigoriev I.V."/>
            <person name="Hibbett D.S."/>
        </authorList>
    </citation>
    <scope>NUCLEOTIDE SEQUENCE [LARGE SCALE GENOMIC DNA]</scope>
    <source>
        <strain evidence="6 7">HHB10207 ss-3</strain>
    </source>
</reference>
<protein>
    <recommendedName>
        <fullName evidence="5">MYND-type domain-containing protein</fullName>
    </recommendedName>
</protein>
<dbReference type="GO" id="GO:0008270">
    <property type="term" value="F:zinc ion binding"/>
    <property type="evidence" value="ECO:0007669"/>
    <property type="project" value="UniProtKB-KW"/>
</dbReference>
<dbReference type="Pfam" id="PF01753">
    <property type="entry name" value="zf-MYND"/>
    <property type="match status" value="1"/>
</dbReference>
<dbReference type="PROSITE" id="PS01360">
    <property type="entry name" value="ZF_MYND_1"/>
    <property type="match status" value="1"/>
</dbReference>
<dbReference type="SUPFAM" id="SSF144232">
    <property type="entry name" value="HIT/MYND zinc finger-like"/>
    <property type="match status" value="1"/>
</dbReference>
<feature type="domain" description="MYND-type" evidence="5">
    <location>
        <begin position="5"/>
        <end position="41"/>
    </location>
</feature>
<accession>A0A166BXL0</accession>
<dbReference type="Proteomes" id="UP000076798">
    <property type="component" value="Unassembled WGS sequence"/>
</dbReference>
<dbReference type="OrthoDB" id="4851849at2759"/>
<dbReference type="AlphaFoldDB" id="A0A166BXL0"/>
<dbReference type="EMBL" id="KV428097">
    <property type="protein sequence ID" value="KZT36859.1"/>
    <property type="molecule type" value="Genomic_DNA"/>
</dbReference>
<organism evidence="6 7">
    <name type="scientific">Sistotremastrum suecicum HHB10207 ss-3</name>
    <dbReference type="NCBI Taxonomy" id="1314776"/>
    <lineage>
        <taxon>Eukaryota</taxon>
        <taxon>Fungi</taxon>
        <taxon>Dikarya</taxon>
        <taxon>Basidiomycota</taxon>
        <taxon>Agaricomycotina</taxon>
        <taxon>Agaricomycetes</taxon>
        <taxon>Sistotremastrales</taxon>
        <taxon>Sistotremastraceae</taxon>
        <taxon>Sistotremastrum</taxon>
    </lineage>
</organism>
<name>A0A166BXL0_9AGAM</name>
<keyword evidence="2 4" id="KW-0863">Zinc-finger</keyword>
<sequence length="405" mass="46600">MTRTCTVCGIRTHKTCTGCRFTAYCSTRCQKEHWILHVVECDNPGREITTADRLAAGVLSPGLLNHKQTLLDYCLLQACVTDDQERLIAMYTELFQDLGIKPAVVHKWRIERRLHEGLVQAFKAAGERASPATLEWLSCHAAVFDSEYNMEDARTIAHSFAQSRELVAWVYIGMPQTDTVEDMVRTRSTWTHSQIICFMLYVALLTANPVLTMGDPWVVFGYCVFLDDDPIVEQLDSLYCGLISRCTFEEFHNAFITCTLLDLMDRKGLQGARNQMPPEFTSLMCRSTRHLPPIWRFKAYIVSQRIETDHHILISYGFANCSNDAEHNRLRLLYAKAFREWKISALPLQVAMQNNRIYEYIASCPYFKGNKAERQFLRRILCRRSELSDEDIHALIVRTRAGFVS</sequence>
<dbReference type="PROSITE" id="PS50865">
    <property type="entry name" value="ZF_MYND_2"/>
    <property type="match status" value="1"/>
</dbReference>
<keyword evidence="7" id="KW-1185">Reference proteome</keyword>
<evidence type="ECO:0000256" key="2">
    <source>
        <dbReference type="ARBA" id="ARBA00022771"/>
    </source>
</evidence>
<evidence type="ECO:0000256" key="3">
    <source>
        <dbReference type="ARBA" id="ARBA00022833"/>
    </source>
</evidence>
<evidence type="ECO:0000256" key="4">
    <source>
        <dbReference type="PROSITE-ProRule" id="PRU00134"/>
    </source>
</evidence>
<keyword evidence="3" id="KW-0862">Zinc</keyword>
<keyword evidence="1" id="KW-0479">Metal-binding</keyword>
<proteinExistence type="predicted"/>
<evidence type="ECO:0000313" key="6">
    <source>
        <dbReference type="EMBL" id="KZT36859.1"/>
    </source>
</evidence>
<evidence type="ECO:0000313" key="7">
    <source>
        <dbReference type="Proteomes" id="UP000076798"/>
    </source>
</evidence>
<evidence type="ECO:0000259" key="5">
    <source>
        <dbReference type="PROSITE" id="PS50865"/>
    </source>
</evidence>
<dbReference type="InterPro" id="IPR002893">
    <property type="entry name" value="Znf_MYND"/>
</dbReference>
<dbReference type="Gene3D" id="6.10.140.2220">
    <property type="match status" value="1"/>
</dbReference>
<gene>
    <name evidence="6" type="ORF">SISSUDRAFT_1049257</name>
</gene>